<proteinExistence type="predicted"/>
<name>A0ABS5H523_9BURK</name>
<dbReference type="InterPro" id="IPR008620">
    <property type="entry name" value="FixH"/>
</dbReference>
<evidence type="ECO:0000313" key="2">
    <source>
        <dbReference type="EMBL" id="MBR7793632.1"/>
    </source>
</evidence>
<protein>
    <submittedName>
        <fullName evidence="2">FixH family protein</fullName>
    </submittedName>
</protein>
<feature type="transmembrane region" description="Helical" evidence="1">
    <location>
        <begin position="18"/>
        <end position="41"/>
    </location>
</feature>
<dbReference type="Pfam" id="PF05751">
    <property type="entry name" value="FixH"/>
    <property type="match status" value="1"/>
</dbReference>
<gene>
    <name evidence="2" type="ORF">KDM87_13610</name>
</gene>
<dbReference type="Proteomes" id="UP000682982">
    <property type="component" value="Unassembled WGS sequence"/>
</dbReference>
<keyword evidence="1" id="KW-1133">Transmembrane helix</keyword>
<dbReference type="RefSeq" id="WP_212679593.1">
    <property type="nucleotide sequence ID" value="NZ_JAGSPK010000005.1"/>
</dbReference>
<comment type="caution">
    <text evidence="2">The sequence shown here is derived from an EMBL/GenBank/DDBJ whole genome shotgun (WGS) entry which is preliminary data.</text>
</comment>
<evidence type="ECO:0000256" key="1">
    <source>
        <dbReference type="SAM" id="Phobius"/>
    </source>
</evidence>
<dbReference type="EMBL" id="JAGSPK010000005">
    <property type="protein sequence ID" value="MBR7793632.1"/>
    <property type="molecule type" value="Genomic_DNA"/>
</dbReference>
<accession>A0ABS5H523</accession>
<keyword evidence="1" id="KW-0472">Membrane</keyword>
<reference evidence="2 3" key="1">
    <citation type="submission" date="2021-04" db="EMBL/GenBank/DDBJ databases">
        <title>novel species isolated from subtropical streams in China.</title>
        <authorList>
            <person name="Lu H."/>
        </authorList>
    </citation>
    <scope>NUCLEOTIDE SEQUENCE [LARGE SCALE GENOMIC DNA]</scope>
    <source>
        <strain evidence="2 3">FT147W</strain>
    </source>
</reference>
<sequence length="179" mass="19613">MDAILISKKRDKWFKEPWLLLVAGGPAIVVCASIFTGAIAFRGADKVVAEDYYKQGLMINKDIQRDAKSRELHLGATLSLDAPSGKLRMQLKGDGLLPDTVKLSLANAAEGATSVSEVVHRLPMVQVSPGIYEGDLKLVSSIFSSSVKLFHIKLETTDWRLTGDWFEPEQKVAQLGMAK</sequence>
<evidence type="ECO:0000313" key="3">
    <source>
        <dbReference type="Proteomes" id="UP000682982"/>
    </source>
</evidence>
<keyword evidence="1" id="KW-0812">Transmembrane</keyword>
<organism evidence="2 3">
    <name type="scientific">Undibacterium rivi</name>
    <dbReference type="NCBI Taxonomy" id="2828729"/>
    <lineage>
        <taxon>Bacteria</taxon>
        <taxon>Pseudomonadati</taxon>
        <taxon>Pseudomonadota</taxon>
        <taxon>Betaproteobacteria</taxon>
        <taxon>Burkholderiales</taxon>
        <taxon>Oxalobacteraceae</taxon>
        <taxon>Undibacterium</taxon>
    </lineage>
</organism>
<keyword evidence="3" id="KW-1185">Reference proteome</keyword>